<dbReference type="Proteomes" id="UP001234178">
    <property type="component" value="Unassembled WGS sequence"/>
</dbReference>
<organism evidence="1 2">
    <name type="scientific">Daphnia magna</name>
    <dbReference type="NCBI Taxonomy" id="35525"/>
    <lineage>
        <taxon>Eukaryota</taxon>
        <taxon>Metazoa</taxon>
        <taxon>Ecdysozoa</taxon>
        <taxon>Arthropoda</taxon>
        <taxon>Crustacea</taxon>
        <taxon>Branchiopoda</taxon>
        <taxon>Diplostraca</taxon>
        <taxon>Cladocera</taxon>
        <taxon>Anomopoda</taxon>
        <taxon>Daphniidae</taxon>
        <taxon>Daphnia</taxon>
    </lineage>
</organism>
<sequence>MEYVVSQCQLHLTSLKQQVIMPILKMFSIYKLLQLSCCPNCGPFLMSTSQLLQQLVFMVT</sequence>
<evidence type="ECO:0000313" key="2">
    <source>
        <dbReference type="Proteomes" id="UP001234178"/>
    </source>
</evidence>
<keyword evidence="2" id="KW-1185">Reference proteome</keyword>
<protein>
    <submittedName>
        <fullName evidence="1">Uncharacterized protein</fullName>
    </submittedName>
</protein>
<name>A0ABR0AQ39_9CRUS</name>
<accession>A0ABR0AQ39</accession>
<comment type="caution">
    <text evidence="1">The sequence shown here is derived from an EMBL/GenBank/DDBJ whole genome shotgun (WGS) entry which is preliminary data.</text>
</comment>
<gene>
    <name evidence="1" type="ORF">OUZ56_016251</name>
</gene>
<dbReference type="EMBL" id="JAOYFB010000038">
    <property type="protein sequence ID" value="KAK4027239.1"/>
    <property type="molecule type" value="Genomic_DNA"/>
</dbReference>
<proteinExistence type="predicted"/>
<reference evidence="1 2" key="1">
    <citation type="journal article" date="2023" name="Nucleic Acids Res.">
        <title>The hologenome of Daphnia magna reveals possible DNA methylation and microbiome-mediated evolution of the host genome.</title>
        <authorList>
            <person name="Chaturvedi A."/>
            <person name="Li X."/>
            <person name="Dhandapani V."/>
            <person name="Marshall H."/>
            <person name="Kissane S."/>
            <person name="Cuenca-Cambronero M."/>
            <person name="Asole G."/>
            <person name="Calvet F."/>
            <person name="Ruiz-Romero M."/>
            <person name="Marangio P."/>
            <person name="Guigo R."/>
            <person name="Rago D."/>
            <person name="Mirbahai L."/>
            <person name="Eastwood N."/>
            <person name="Colbourne J.K."/>
            <person name="Zhou J."/>
            <person name="Mallon E."/>
            <person name="Orsini L."/>
        </authorList>
    </citation>
    <scope>NUCLEOTIDE SEQUENCE [LARGE SCALE GENOMIC DNA]</scope>
    <source>
        <strain evidence="1">LRV0_1</strain>
    </source>
</reference>
<evidence type="ECO:0000313" key="1">
    <source>
        <dbReference type="EMBL" id="KAK4027239.1"/>
    </source>
</evidence>